<proteinExistence type="predicted"/>
<comment type="caution">
    <text evidence="1">The sequence shown here is derived from an EMBL/GenBank/DDBJ whole genome shotgun (WGS) entry which is preliminary data.</text>
</comment>
<reference evidence="1 2" key="1">
    <citation type="journal article" date="2021" name="Elife">
        <title>Chloroplast acquisition without the gene transfer in kleptoplastic sea slugs, Plakobranchus ocellatus.</title>
        <authorList>
            <person name="Maeda T."/>
            <person name="Takahashi S."/>
            <person name="Yoshida T."/>
            <person name="Shimamura S."/>
            <person name="Takaki Y."/>
            <person name="Nagai Y."/>
            <person name="Toyoda A."/>
            <person name="Suzuki Y."/>
            <person name="Arimoto A."/>
            <person name="Ishii H."/>
            <person name="Satoh N."/>
            <person name="Nishiyama T."/>
            <person name="Hasebe M."/>
            <person name="Maruyama T."/>
            <person name="Minagawa J."/>
            <person name="Obokata J."/>
            <person name="Shigenobu S."/>
        </authorList>
    </citation>
    <scope>NUCLEOTIDE SEQUENCE [LARGE SCALE GENOMIC DNA]</scope>
</reference>
<evidence type="ECO:0000313" key="2">
    <source>
        <dbReference type="Proteomes" id="UP000735302"/>
    </source>
</evidence>
<accession>A0AAV4A2W8</accession>
<dbReference type="AlphaFoldDB" id="A0AAV4A2W8"/>
<gene>
    <name evidence="1" type="ORF">PoB_003211100</name>
</gene>
<protein>
    <submittedName>
        <fullName evidence="1">Conserved uncharacterized protein</fullName>
    </submittedName>
</protein>
<keyword evidence="2" id="KW-1185">Reference proteome</keyword>
<sequence length="97" mass="11282">MIEIIIGNNPPMSIPYRFLFQRKYNSVYPNLFSIDIRSHDSLKLSSHWIVVTTVAPPTADIMYMAALPGWKVVVVGDEKTRQNWRYLQTDTLHNNFV</sequence>
<dbReference type="EMBL" id="BLXT01003749">
    <property type="protein sequence ID" value="GFO05606.1"/>
    <property type="molecule type" value="Genomic_DNA"/>
</dbReference>
<name>A0AAV4A2W8_9GAST</name>
<dbReference type="Proteomes" id="UP000735302">
    <property type="component" value="Unassembled WGS sequence"/>
</dbReference>
<evidence type="ECO:0000313" key="1">
    <source>
        <dbReference type="EMBL" id="GFO05606.1"/>
    </source>
</evidence>
<organism evidence="1 2">
    <name type="scientific">Plakobranchus ocellatus</name>
    <dbReference type="NCBI Taxonomy" id="259542"/>
    <lineage>
        <taxon>Eukaryota</taxon>
        <taxon>Metazoa</taxon>
        <taxon>Spiralia</taxon>
        <taxon>Lophotrochozoa</taxon>
        <taxon>Mollusca</taxon>
        <taxon>Gastropoda</taxon>
        <taxon>Heterobranchia</taxon>
        <taxon>Euthyneura</taxon>
        <taxon>Panpulmonata</taxon>
        <taxon>Sacoglossa</taxon>
        <taxon>Placobranchoidea</taxon>
        <taxon>Plakobranchidae</taxon>
        <taxon>Plakobranchus</taxon>
    </lineage>
</organism>